<reference evidence="3 4" key="1">
    <citation type="journal article" date="2010" name="Nature">
        <title>Genome sequencing and analysis of the model grass Brachypodium distachyon.</title>
        <authorList>
            <consortium name="International Brachypodium Initiative"/>
        </authorList>
    </citation>
    <scope>NUCLEOTIDE SEQUENCE [LARGE SCALE GENOMIC DNA]</scope>
    <source>
        <strain evidence="3 4">Bd21</strain>
    </source>
</reference>
<dbReference type="STRING" id="15368.A0A0Q3HK89"/>
<reference evidence="4" key="3">
    <citation type="submission" date="2018-08" db="UniProtKB">
        <authorList>
            <consortium name="EnsemblPlants"/>
        </authorList>
    </citation>
    <scope>IDENTIFICATION</scope>
    <source>
        <strain evidence="4">cv. Bd21</strain>
    </source>
</reference>
<dbReference type="EMBL" id="CM000882">
    <property type="protein sequence ID" value="KQJ93762.2"/>
    <property type="molecule type" value="Genomic_DNA"/>
</dbReference>
<feature type="signal peptide" evidence="2">
    <location>
        <begin position="1"/>
        <end position="24"/>
    </location>
</feature>
<dbReference type="EnsemblPlants" id="KQJ93762">
    <property type="protein sequence ID" value="KQJ93762"/>
    <property type="gene ID" value="BRADI_3g06543v3"/>
</dbReference>
<comment type="similarity">
    <text evidence="1">Belongs to the 'GDSL' lipolytic enzyme family.</text>
</comment>
<dbReference type="AlphaFoldDB" id="A0A0Q3HK89"/>
<gene>
    <name evidence="3" type="ORF">BRADI_3g06543v3</name>
</gene>
<evidence type="ECO:0000313" key="5">
    <source>
        <dbReference type="Proteomes" id="UP000008810"/>
    </source>
</evidence>
<accession>A0A0Q3HK89</accession>
<proteinExistence type="inferred from homology"/>
<dbReference type="PANTHER" id="PTHR45642:SF151">
    <property type="entry name" value="OS04G0547800 PROTEIN"/>
    <property type="match status" value="1"/>
</dbReference>
<dbReference type="Gene3D" id="3.40.50.1110">
    <property type="entry name" value="SGNH hydrolase"/>
    <property type="match status" value="1"/>
</dbReference>
<dbReference type="InterPro" id="IPR050592">
    <property type="entry name" value="GDSL_lipolytic_enzyme"/>
</dbReference>
<dbReference type="PANTHER" id="PTHR45642">
    <property type="entry name" value="GDSL ESTERASE/LIPASE EXL3"/>
    <property type="match status" value="1"/>
</dbReference>
<name>A0A0Q3HK89_BRADI</name>
<protein>
    <recommendedName>
        <fullName evidence="6">GDSL esterase/lipase</fullName>
    </recommendedName>
</protein>
<dbReference type="Proteomes" id="UP000008810">
    <property type="component" value="Chromosome 3"/>
</dbReference>
<dbReference type="Pfam" id="PF00657">
    <property type="entry name" value="Lipase_GDSL"/>
    <property type="match status" value="1"/>
</dbReference>
<sequence>MSLLRHYVPILLLHLCILSGEPAAAKVPALFVFGDSTVDTGNNNFISTVVRSDFVPYGRDLHLGKSKSDDTDHPTPTGRFSNGRLAVDFISETFGLPPLMPPYLDPNADISNLAAGAGYDNSTSDLFVYGQYGLRRF</sequence>
<evidence type="ECO:0000313" key="3">
    <source>
        <dbReference type="EMBL" id="KQJ93762.2"/>
    </source>
</evidence>
<evidence type="ECO:0000256" key="1">
    <source>
        <dbReference type="ARBA" id="ARBA00008668"/>
    </source>
</evidence>
<reference evidence="3" key="2">
    <citation type="submission" date="2017-06" db="EMBL/GenBank/DDBJ databases">
        <title>WGS assembly of Brachypodium distachyon.</title>
        <authorList>
            <consortium name="The International Brachypodium Initiative"/>
            <person name="Lucas S."/>
            <person name="Harmon-Smith M."/>
            <person name="Lail K."/>
            <person name="Tice H."/>
            <person name="Grimwood J."/>
            <person name="Bruce D."/>
            <person name="Barry K."/>
            <person name="Shu S."/>
            <person name="Lindquist E."/>
            <person name="Wang M."/>
            <person name="Pitluck S."/>
            <person name="Vogel J.P."/>
            <person name="Garvin D.F."/>
            <person name="Mockler T.C."/>
            <person name="Schmutz J."/>
            <person name="Rokhsar D."/>
            <person name="Bevan M.W."/>
        </authorList>
    </citation>
    <scope>NUCLEOTIDE SEQUENCE</scope>
    <source>
        <strain evidence="3">Bd21</strain>
    </source>
</reference>
<evidence type="ECO:0008006" key="6">
    <source>
        <dbReference type="Google" id="ProtNLM"/>
    </source>
</evidence>
<keyword evidence="2" id="KW-0732">Signal</keyword>
<feature type="chain" id="PRO_5035999624" description="GDSL esterase/lipase" evidence="2">
    <location>
        <begin position="25"/>
        <end position="137"/>
    </location>
</feature>
<dbReference type="InParanoid" id="A0A0Q3HK89"/>
<dbReference type="Gramene" id="KQJ93762">
    <property type="protein sequence ID" value="KQJ93762"/>
    <property type="gene ID" value="BRADI_3g06543v3"/>
</dbReference>
<evidence type="ECO:0000313" key="4">
    <source>
        <dbReference type="EnsemblPlants" id="KQJ93762"/>
    </source>
</evidence>
<dbReference type="OrthoDB" id="1600564at2759"/>
<dbReference type="GO" id="GO:0016788">
    <property type="term" value="F:hydrolase activity, acting on ester bonds"/>
    <property type="evidence" value="ECO:0007669"/>
    <property type="project" value="InterPro"/>
</dbReference>
<evidence type="ECO:0000256" key="2">
    <source>
        <dbReference type="SAM" id="SignalP"/>
    </source>
</evidence>
<organism evidence="3">
    <name type="scientific">Brachypodium distachyon</name>
    <name type="common">Purple false brome</name>
    <name type="synonym">Trachynia distachya</name>
    <dbReference type="NCBI Taxonomy" id="15368"/>
    <lineage>
        <taxon>Eukaryota</taxon>
        <taxon>Viridiplantae</taxon>
        <taxon>Streptophyta</taxon>
        <taxon>Embryophyta</taxon>
        <taxon>Tracheophyta</taxon>
        <taxon>Spermatophyta</taxon>
        <taxon>Magnoliopsida</taxon>
        <taxon>Liliopsida</taxon>
        <taxon>Poales</taxon>
        <taxon>Poaceae</taxon>
        <taxon>BOP clade</taxon>
        <taxon>Pooideae</taxon>
        <taxon>Stipodae</taxon>
        <taxon>Brachypodieae</taxon>
        <taxon>Brachypodium</taxon>
    </lineage>
</organism>
<keyword evidence="5" id="KW-1185">Reference proteome</keyword>
<dbReference type="InterPro" id="IPR036514">
    <property type="entry name" value="SGNH_hydro_sf"/>
</dbReference>
<dbReference type="InterPro" id="IPR001087">
    <property type="entry name" value="GDSL"/>
</dbReference>